<dbReference type="PANTHER" id="PTHR34359:SF5">
    <property type="entry name" value="CLAVATA3_ESR (CLE)-RELATED PROTEIN 9"/>
    <property type="match status" value="1"/>
</dbReference>
<reference evidence="5" key="1">
    <citation type="submission" date="2020-06" db="EMBL/GenBank/DDBJ databases">
        <authorList>
            <person name="Li T."/>
            <person name="Hu X."/>
            <person name="Zhang T."/>
            <person name="Song X."/>
            <person name="Zhang H."/>
            <person name="Dai N."/>
            <person name="Sheng W."/>
            <person name="Hou X."/>
            <person name="Wei L."/>
        </authorList>
    </citation>
    <scope>NUCLEOTIDE SEQUENCE</scope>
    <source>
        <strain evidence="5">3651</strain>
        <tissue evidence="5">Leaf</tissue>
    </source>
</reference>
<keyword evidence="4" id="KW-0379">Hydroxylation</keyword>
<comment type="caution">
    <text evidence="5">The sequence shown here is derived from an EMBL/GenBank/DDBJ whole genome shotgun (WGS) entry which is preliminary data.</text>
</comment>
<name>A0AAE1Y4J4_9LAMI</name>
<dbReference type="AlphaFoldDB" id="A0AAE1Y4J4"/>
<reference evidence="5" key="2">
    <citation type="journal article" date="2024" name="Plant">
        <title>Genomic evolution and insights into agronomic trait innovations of Sesamum species.</title>
        <authorList>
            <person name="Miao H."/>
            <person name="Wang L."/>
            <person name="Qu L."/>
            <person name="Liu H."/>
            <person name="Sun Y."/>
            <person name="Le M."/>
            <person name="Wang Q."/>
            <person name="Wei S."/>
            <person name="Zheng Y."/>
            <person name="Lin W."/>
            <person name="Duan Y."/>
            <person name="Cao H."/>
            <person name="Xiong S."/>
            <person name="Wang X."/>
            <person name="Wei L."/>
            <person name="Li C."/>
            <person name="Ma Q."/>
            <person name="Ju M."/>
            <person name="Zhao R."/>
            <person name="Li G."/>
            <person name="Mu C."/>
            <person name="Tian Q."/>
            <person name="Mei H."/>
            <person name="Zhang T."/>
            <person name="Gao T."/>
            <person name="Zhang H."/>
        </authorList>
    </citation>
    <scope>NUCLEOTIDE SEQUENCE</scope>
    <source>
        <strain evidence="5">3651</strain>
    </source>
</reference>
<evidence type="ECO:0000313" key="5">
    <source>
        <dbReference type="EMBL" id="KAK4423610.1"/>
    </source>
</evidence>
<dbReference type="Proteomes" id="UP001293254">
    <property type="component" value="Unassembled WGS sequence"/>
</dbReference>
<organism evidence="5 6">
    <name type="scientific">Sesamum alatum</name>
    <dbReference type="NCBI Taxonomy" id="300844"/>
    <lineage>
        <taxon>Eukaryota</taxon>
        <taxon>Viridiplantae</taxon>
        <taxon>Streptophyta</taxon>
        <taxon>Embryophyta</taxon>
        <taxon>Tracheophyta</taxon>
        <taxon>Spermatophyta</taxon>
        <taxon>Magnoliopsida</taxon>
        <taxon>eudicotyledons</taxon>
        <taxon>Gunneridae</taxon>
        <taxon>Pentapetalae</taxon>
        <taxon>asterids</taxon>
        <taxon>lamiids</taxon>
        <taxon>Lamiales</taxon>
        <taxon>Pedaliaceae</taxon>
        <taxon>Sesamum</taxon>
    </lineage>
</organism>
<dbReference type="PANTHER" id="PTHR34359">
    <property type="entry name" value="CLAVATA3/ESR (CLE)-RELATED PROTEIN 10"/>
    <property type="match status" value="1"/>
</dbReference>
<keyword evidence="6" id="KW-1185">Reference proteome</keyword>
<gene>
    <name evidence="5" type="ORF">Salat_1943900</name>
</gene>
<protein>
    <submittedName>
        <fullName evidence="5">CLAVATA3/ESR (CLE)-related protein 13</fullName>
    </submittedName>
</protein>
<evidence type="ECO:0000313" key="6">
    <source>
        <dbReference type="Proteomes" id="UP001293254"/>
    </source>
</evidence>
<proteinExistence type="inferred from homology"/>
<evidence type="ECO:0000256" key="2">
    <source>
        <dbReference type="ARBA" id="ARBA00022473"/>
    </source>
</evidence>
<comment type="similarity">
    <text evidence="1">Belongs to the CLV3/ESR signal peptide family.</text>
</comment>
<evidence type="ECO:0000256" key="1">
    <source>
        <dbReference type="ARBA" id="ARBA00005416"/>
    </source>
</evidence>
<dbReference type="EMBL" id="JACGWO010000007">
    <property type="protein sequence ID" value="KAK4423610.1"/>
    <property type="molecule type" value="Genomic_DNA"/>
</dbReference>
<evidence type="ECO:0000256" key="3">
    <source>
        <dbReference type="ARBA" id="ARBA00022782"/>
    </source>
</evidence>
<evidence type="ECO:0000256" key="4">
    <source>
        <dbReference type="ARBA" id="ARBA00023278"/>
    </source>
</evidence>
<sequence length="111" mass="12781">MKIPRLFFCPFLSLFLVLLIFHEFYNLKYLERTSTLDVASSSSLGHHQRPSNIPTTHRKALASTFDFAPFLNHRHHRGLPPDFHAQAGNEIDPRYGVEKRLVPTGPNPLHH</sequence>
<dbReference type="GO" id="GO:0030154">
    <property type="term" value="P:cell differentiation"/>
    <property type="evidence" value="ECO:0007669"/>
    <property type="project" value="UniProtKB-KW"/>
</dbReference>
<dbReference type="InterPro" id="IPR039618">
    <property type="entry name" value="CLE9-13"/>
</dbReference>
<keyword evidence="2" id="KW-0217">Developmental protein</keyword>
<keyword evidence="3" id="KW-0221">Differentiation</keyword>
<accession>A0AAE1Y4J4</accession>